<comment type="caution">
    <text evidence="6">The sequence shown here is derived from an EMBL/GenBank/DDBJ whole genome shotgun (WGS) entry which is preliminary data.</text>
</comment>
<dbReference type="InterPro" id="IPR050640">
    <property type="entry name" value="Bact_2-comp_sensor_kinase"/>
</dbReference>
<feature type="transmembrane region" description="Helical" evidence="2">
    <location>
        <begin position="224"/>
        <end position="240"/>
    </location>
</feature>
<dbReference type="Proteomes" id="UP000479293">
    <property type="component" value="Unassembled WGS sequence"/>
</dbReference>
<proteinExistence type="predicted"/>
<feature type="coiled-coil region" evidence="1">
    <location>
        <begin position="426"/>
        <end position="460"/>
    </location>
</feature>
<dbReference type="EMBL" id="WHLY01000002">
    <property type="protein sequence ID" value="MPR32530.1"/>
    <property type="molecule type" value="Genomic_DNA"/>
</dbReference>
<dbReference type="InterPro" id="IPR010559">
    <property type="entry name" value="Sig_transdc_His_kin_internal"/>
</dbReference>
<keyword evidence="2" id="KW-1133">Transmembrane helix</keyword>
<name>A0A7C9FBD6_9BACT</name>
<feature type="transmembrane region" description="Helical" evidence="2">
    <location>
        <begin position="255"/>
        <end position="277"/>
    </location>
</feature>
<reference evidence="6 7" key="1">
    <citation type="submission" date="2019-10" db="EMBL/GenBank/DDBJ databases">
        <title>Draft Genome Sequence of Cytophagaceae sp. SJW1-29.</title>
        <authorList>
            <person name="Choi A."/>
        </authorList>
    </citation>
    <scope>NUCLEOTIDE SEQUENCE [LARGE SCALE GENOMIC DNA]</scope>
    <source>
        <strain evidence="6 7">SJW1-29</strain>
    </source>
</reference>
<evidence type="ECO:0000256" key="2">
    <source>
        <dbReference type="SAM" id="Phobius"/>
    </source>
</evidence>
<feature type="transmembrane region" description="Helical" evidence="2">
    <location>
        <begin position="323"/>
        <end position="345"/>
    </location>
</feature>
<keyword evidence="2" id="KW-0472">Membrane</keyword>
<dbReference type="Pfam" id="PF07696">
    <property type="entry name" value="7TMR-DISMED2"/>
    <property type="match status" value="1"/>
</dbReference>
<dbReference type="Gene3D" id="3.30.565.10">
    <property type="entry name" value="Histidine kinase-like ATPase, C-terminal domain"/>
    <property type="match status" value="1"/>
</dbReference>
<evidence type="ECO:0000259" key="5">
    <source>
        <dbReference type="Pfam" id="PF07696"/>
    </source>
</evidence>
<keyword evidence="2" id="KW-0812">Transmembrane</keyword>
<dbReference type="InterPro" id="IPR011623">
    <property type="entry name" value="7TMR_DISM_rcpt_extracell_dom1"/>
</dbReference>
<feature type="domain" description="7TM-DISM receptor extracellular" evidence="4">
    <location>
        <begin position="196"/>
        <end position="409"/>
    </location>
</feature>
<keyword evidence="1" id="KW-0175">Coiled coil</keyword>
<dbReference type="AlphaFoldDB" id="A0A7C9FBD6"/>
<evidence type="ECO:0000256" key="1">
    <source>
        <dbReference type="SAM" id="Coils"/>
    </source>
</evidence>
<organism evidence="6 7">
    <name type="scientific">Salmonirosea aquatica</name>
    <dbReference type="NCBI Taxonomy" id="2654236"/>
    <lineage>
        <taxon>Bacteria</taxon>
        <taxon>Pseudomonadati</taxon>
        <taxon>Bacteroidota</taxon>
        <taxon>Cytophagia</taxon>
        <taxon>Cytophagales</taxon>
        <taxon>Spirosomataceae</taxon>
        <taxon>Salmonirosea</taxon>
    </lineage>
</organism>
<dbReference type="Gene3D" id="2.60.40.2380">
    <property type="match status" value="1"/>
</dbReference>
<feature type="transmembrane region" description="Helical" evidence="2">
    <location>
        <begin position="297"/>
        <end position="317"/>
    </location>
</feature>
<dbReference type="Pfam" id="PF06580">
    <property type="entry name" value="His_kinase"/>
    <property type="match status" value="1"/>
</dbReference>
<feature type="domain" description="7TM-DISM receptor extracellular" evidence="5">
    <location>
        <begin position="78"/>
        <end position="166"/>
    </location>
</feature>
<feature type="transmembrane region" description="Helical" evidence="2">
    <location>
        <begin position="352"/>
        <end position="378"/>
    </location>
</feature>
<protein>
    <recommendedName>
        <fullName evidence="8">Histidine kinase</fullName>
    </recommendedName>
</protein>
<keyword evidence="7" id="KW-1185">Reference proteome</keyword>
<sequence>MHSLLPMRKLVSACLLILLFTPILVAQPVPTLRLSDIKNDTSLIGLALWRITAQPPFPNDTLAVSTFHTFGGGQESGRDSVYWARFDVLNDTPYPQRRIFDSPAQNDVVHFYISPDRFRTVRHERVGRFVSYWEVAYRYSNYLLPVDFSPGQTLSFLIRIDNRYALFSDPNVRFITEQSLKDSFWESYSSNFNGAYLSVLVLGAVLAIFLFVAFLFITTRDSLYLYYGLYLGGVALYFTLKTDSLFFMGYWVDGFPITVSLINEPLQLIYTALYIRFSMGLLRIREHDPHLDRFLNISWKGLIDYAFLVLLVSAVIWKREFEQNLLIFDRVVLLVFNVAMLVRILQKNRSPLLTYFLIGNVFFITGVVLSTVTSLGLIDREVYATLSPINFFQIGVLCEIMCFSFALGYNVRLLERERNNNQRAYIDQLRVNQDISEKANRELTEKLDERTREVMAMSEAMQVQKEAHLRSEFEFQLSEMEMQALRAQMNPHFIFNSLNTIRYFVLNNENDKASDYLGKFARLLRMVLQNSSENTIPLSEELEALRLYLEIEARRFGESFGYEIRVPEDFDTDGLQVPPLLLQPFAENAIWHGLLHSPNPDKQLTVRVSEEKDFCLFVIEDNGIGRQKARQMKSRSAHVKKSFGMQITSKRVELFNKNFSSQIQIAVNDVVGPDGEVAGTSVEIRYQLPE</sequence>
<evidence type="ECO:0008006" key="8">
    <source>
        <dbReference type="Google" id="ProtNLM"/>
    </source>
</evidence>
<dbReference type="InterPro" id="IPR036890">
    <property type="entry name" value="HATPase_C_sf"/>
</dbReference>
<evidence type="ECO:0000313" key="7">
    <source>
        <dbReference type="Proteomes" id="UP000479293"/>
    </source>
</evidence>
<dbReference type="Pfam" id="PF07695">
    <property type="entry name" value="7TMR-DISM_7TM"/>
    <property type="match status" value="1"/>
</dbReference>
<evidence type="ECO:0000259" key="4">
    <source>
        <dbReference type="Pfam" id="PF07695"/>
    </source>
</evidence>
<evidence type="ECO:0000259" key="3">
    <source>
        <dbReference type="Pfam" id="PF06580"/>
    </source>
</evidence>
<feature type="domain" description="Signal transduction histidine kinase internal region" evidence="3">
    <location>
        <begin position="480"/>
        <end position="560"/>
    </location>
</feature>
<feature type="transmembrane region" description="Helical" evidence="2">
    <location>
        <begin position="195"/>
        <end position="217"/>
    </location>
</feature>
<evidence type="ECO:0000313" key="6">
    <source>
        <dbReference type="EMBL" id="MPR32530.1"/>
    </source>
</evidence>
<dbReference type="PANTHER" id="PTHR34220:SF7">
    <property type="entry name" value="SENSOR HISTIDINE KINASE YPDA"/>
    <property type="match status" value="1"/>
</dbReference>
<dbReference type="GO" id="GO:0016020">
    <property type="term" value="C:membrane"/>
    <property type="evidence" value="ECO:0007669"/>
    <property type="project" value="InterPro"/>
</dbReference>
<dbReference type="PANTHER" id="PTHR34220">
    <property type="entry name" value="SENSOR HISTIDINE KINASE YPDA"/>
    <property type="match status" value="1"/>
</dbReference>
<accession>A0A7C9FBD6</accession>
<feature type="transmembrane region" description="Helical" evidence="2">
    <location>
        <begin position="390"/>
        <end position="411"/>
    </location>
</feature>
<dbReference type="InterPro" id="IPR011622">
    <property type="entry name" value="7TMR_DISM_rcpt_extracell_dom2"/>
</dbReference>
<gene>
    <name evidence="6" type="ORF">GBK04_04000</name>
</gene>
<dbReference type="GO" id="GO:0000155">
    <property type="term" value="F:phosphorelay sensor kinase activity"/>
    <property type="evidence" value="ECO:0007669"/>
    <property type="project" value="InterPro"/>
</dbReference>
<dbReference type="SUPFAM" id="SSF55874">
    <property type="entry name" value="ATPase domain of HSP90 chaperone/DNA topoisomerase II/histidine kinase"/>
    <property type="match status" value="1"/>
</dbReference>